<dbReference type="PANTHER" id="PTHR38703">
    <property type="entry name" value="CHROMOSOME 8, WHOLE GENOME SHOTGUN SEQUENCE"/>
    <property type="match status" value="1"/>
</dbReference>
<feature type="region of interest" description="Disordered" evidence="1">
    <location>
        <begin position="320"/>
        <end position="525"/>
    </location>
</feature>
<protein>
    <recommendedName>
        <fullName evidence="4">Allergen</fullName>
    </recommendedName>
</protein>
<dbReference type="PANTHER" id="PTHR38703:SF1">
    <property type="entry name" value="ALLERGEN"/>
    <property type="match status" value="1"/>
</dbReference>
<evidence type="ECO:0000256" key="1">
    <source>
        <dbReference type="SAM" id="MobiDB-lite"/>
    </source>
</evidence>
<dbReference type="AlphaFoldDB" id="A0A428UJV3"/>
<dbReference type="Proteomes" id="UP000287144">
    <property type="component" value="Unassembled WGS sequence"/>
</dbReference>
<keyword evidence="3" id="KW-1185">Reference proteome</keyword>
<proteinExistence type="predicted"/>
<sequence>MISTSTHVDMCIGPKGFKPSSNDDRGMTWTAWILCFGLDASPHSSKTFPAAADASEAYSQLFNHDYASAIAASHHHHHHHHNYNNHHKHNHLTYTNSKWKKAKQAVSSFLSNDGKHKTTVDEDVRPHVTEEHVRPHRHEEVTTALDKEVHQEHHHTTIQPITHKETLPEQHHHNLIPVEHKTFHHDNEQETRATLDREAAKFRDTSETHSTTHTSTTAPVITGERIHHHVHEHVQPVIQKETIQPHVVHTTIPIHETHHAAPVHHGTSVLPTKTLDEFTTERGGLAQKAAQKLTEFEGCPKPYRKELQREQLDADKSMHLHGHEGAGLGQTTEGSGLHSTREGHGMGRTTEGVLGGAAVGAAGAAATRKSRHGLGHKDRRGSSSSSSSSSDEESRGLGKSRKSRGLGAATAGGATAGAATGGLASHPKTTGTSTGIGGATTGMGAGTGFDRPVGSTTAGTGYNQTKTGALSNDPMNKTHARPDSGVDMHSPSSGSTTTTARKPSLIDRLNPLKDADGDGKKGFLD</sequence>
<feature type="compositionally biased region" description="Gly residues" evidence="1">
    <location>
        <begin position="434"/>
        <end position="447"/>
    </location>
</feature>
<gene>
    <name evidence="2" type="ORF">CEP52_001194</name>
</gene>
<feature type="compositionally biased region" description="Polar residues" evidence="1">
    <location>
        <begin position="329"/>
        <end position="338"/>
    </location>
</feature>
<evidence type="ECO:0008006" key="4">
    <source>
        <dbReference type="Google" id="ProtNLM"/>
    </source>
</evidence>
<reference evidence="2 3" key="1">
    <citation type="submission" date="2017-06" db="EMBL/GenBank/DDBJ databases">
        <title>Comparative genomic analysis of Ambrosia Fusariam Clade fungi.</title>
        <authorList>
            <person name="Stajich J.E."/>
            <person name="Carrillo J."/>
            <person name="Kijimoto T."/>
            <person name="Eskalen A."/>
            <person name="O'Donnell K."/>
            <person name="Kasson M."/>
        </authorList>
    </citation>
    <scope>NUCLEOTIDE SEQUENCE [LARGE SCALE GENOMIC DNA]</scope>
    <source>
        <strain evidence="2 3">NRRL62579</strain>
    </source>
</reference>
<feature type="compositionally biased region" description="Polar residues" evidence="1">
    <location>
        <begin position="454"/>
        <end position="475"/>
    </location>
</feature>
<dbReference type="EMBL" id="NKCK01000006">
    <property type="protein sequence ID" value="RSM14569.1"/>
    <property type="molecule type" value="Genomic_DNA"/>
</dbReference>
<accession>A0A428UJV3</accession>
<feature type="compositionally biased region" description="Low complexity" evidence="1">
    <location>
        <begin position="405"/>
        <end position="433"/>
    </location>
</feature>
<dbReference type="STRING" id="1325735.A0A428UJV3"/>
<name>A0A428UJV3_9HYPO</name>
<feature type="compositionally biased region" description="Basic residues" evidence="1">
    <location>
        <begin position="368"/>
        <end position="379"/>
    </location>
</feature>
<feature type="compositionally biased region" description="Basic and acidic residues" evidence="1">
    <location>
        <begin position="510"/>
        <end position="525"/>
    </location>
</feature>
<evidence type="ECO:0000313" key="3">
    <source>
        <dbReference type="Proteomes" id="UP000287144"/>
    </source>
</evidence>
<feature type="compositionally biased region" description="Polar residues" evidence="1">
    <location>
        <begin position="490"/>
        <end position="501"/>
    </location>
</feature>
<organism evidence="2 3">
    <name type="scientific">Fusarium oligoseptatum</name>
    <dbReference type="NCBI Taxonomy" id="2604345"/>
    <lineage>
        <taxon>Eukaryota</taxon>
        <taxon>Fungi</taxon>
        <taxon>Dikarya</taxon>
        <taxon>Ascomycota</taxon>
        <taxon>Pezizomycotina</taxon>
        <taxon>Sordariomycetes</taxon>
        <taxon>Hypocreomycetidae</taxon>
        <taxon>Hypocreales</taxon>
        <taxon>Nectriaceae</taxon>
        <taxon>Fusarium</taxon>
        <taxon>Fusarium solani species complex</taxon>
    </lineage>
</organism>
<comment type="caution">
    <text evidence="2">The sequence shown here is derived from an EMBL/GenBank/DDBJ whole genome shotgun (WGS) entry which is preliminary data.</text>
</comment>
<evidence type="ECO:0000313" key="2">
    <source>
        <dbReference type="EMBL" id="RSM14569.1"/>
    </source>
</evidence>